<comment type="caution">
    <text evidence="4">The sequence shown here is derived from an EMBL/GenBank/DDBJ whole genome shotgun (WGS) entry which is preliminary data.</text>
</comment>
<keyword evidence="1" id="KW-0175">Coiled coil</keyword>
<reference evidence="4 5" key="1">
    <citation type="submission" date="2024-04" db="EMBL/GenBank/DDBJ databases">
        <title>Draft genome sequence of Sessilibacter corallicola NBRC 116591.</title>
        <authorList>
            <person name="Miyakawa T."/>
            <person name="Kusuya Y."/>
            <person name="Miura T."/>
        </authorList>
    </citation>
    <scope>NUCLEOTIDE SEQUENCE [LARGE SCALE GENOMIC DNA]</scope>
    <source>
        <strain evidence="4 5">KU-00831-HH</strain>
    </source>
</reference>
<dbReference type="RefSeq" id="WP_353301999.1">
    <property type="nucleotide sequence ID" value="NZ_BAABWN010000003.1"/>
</dbReference>
<dbReference type="EMBL" id="BAABWN010000003">
    <property type="protein sequence ID" value="GAA6167323.1"/>
    <property type="molecule type" value="Genomic_DNA"/>
</dbReference>
<evidence type="ECO:0000256" key="1">
    <source>
        <dbReference type="SAM" id="Coils"/>
    </source>
</evidence>
<evidence type="ECO:0000313" key="4">
    <source>
        <dbReference type="EMBL" id="GAA6167323.1"/>
    </source>
</evidence>
<dbReference type="Proteomes" id="UP001465153">
    <property type="component" value="Unassembled WGS sequence"/>
</dbReference>
<evidence type="ECO:0000256" key="2">
    <source>
        <dbReference type="SAM" id="MobiDB-lite"/>
    </source>
</evidence>
<name>A0ABQ0A6N6_9GAMM</name>
<keyword evidence="3" id="KW-1133">Transmembrane helix</keyword>
<protein>
    <recommendedName>
        <fullName evidence="6">DUF4760 domain-containing protein</fullName>
    </recommendedName>
</protein>
<sequence>MTSVYIASGIIIVLIIVLCYAFMIQTVAKKREQQQRMIQILEQRIKNFSVLISGFPQGYLPKELNLLIYQQLIDATNQLIQLNSKETRYREELEIYSREHAEIQRRPPSTKRVKLNSPKQSKEVKQYLTELNKFVHRLHKRSKLSSSEFDNYTAQIKQLVLFIAVDNYSAHAQAAESSDKPRMALHYYTLAKNLLTKEVKDKSMKTQVDALNQHIERLQKLTSVPEETEAEADGDNGNWDQFNSDGDAWKKKAIYD</sequence>
<organism evidence="4 5">
    <name type="scientific">Sessilibacter corallicola</name>
    <dbReference type="NCBI Taxonomy" id="2904075"/>
    <lineage>
        <taxon>Bacteria</taxon>
        <taxon>Pseudomonadati</taxon>
        <taxon>Pseudomonadota</taxon>
        <taxon>Gammaproteobacteria</taxon>
        <taxon>Cellvibrionales</taxon>
        <taxon>Cellvibrionaceae</taxon>
        <taxon>Sessilibacter</taxon>
    </lineage>
</organism>
<evidence type="ECO:0000313" key="5">
    <source>
        <dbReference type="Proteomes" id="UP001465153"/>
    </source>
</evidence>
<keyword evidence="5" id="KW-1185">Reference proteome</keyword>
<proteinExistence type="predicted"/>
<evidence type="ECO:0000256" key="3">
    <source>
        <dbReference type="SAM" id="Phobius"/>
    </source>
</evidence>
<feature type="transmembrane region" description="Helical" evidence="3">
    <location>
        <begin position="6"/>
        <end position="28"/>
    </location>
</feature>
<accession>A0ABQ0A6N6</accession>
<feature type="coiled-coil region" evidence="1">
    <location>
        <begin position="79"/>
        <end position="106"/>
    </location>
</feature>
<keyword evidence="3" id="KW-0812">Transmembrane</keyword>
<evidence type="ECO:0008006" key="6">
    <source>
        <dbReference type="Google" id="ProtNLM"/>
    </source>
</evidence>
<feature type="coiled-coil region" evidence="1">
    <location>
        <begin position="24"/>
        <end position="51"/>
    </location>
</feature>
<gene>
    <name evidence="4" type="ORF">NBRC116591_11330</name>
</gene>
<keyword evidence="3" id="KW-0472">Membrane</keyword>
<feature type="region of interest" description="Disordered" evidence="2">
    <location>
        <begin position="224"/>
        <end position="245"/>
    </location>
</feature>